<reference evidence="2" key="2">
    <citation type="submission" date="2020-06" db="EMBL/GenBank/DDBJ databases">
        <title>Helianthus annuus Genome sequencing and assembly Release 2.</title>
        <authorList>
            <person name="Gouzy J."/>
            <person name="Langlade N."/>
            <person name="Munos S."/>
        </authorList>
    </citation>
    <scope>NUCLEOTIDE SEQUENCE</scope>
    <source>
        <tissue evidence="2">Leaves</tissue>
    </source>
</reference>
<sequence>MISEQSILYLNYVSYEVTCLFSCSWLELSRFFSFPATTLPWSLLPDQPSTNYSISSSFSTSSSVHRHHSHSPSLSSSYHHSSTPYLSYPQPSTHSYSYTTPSQTSNMEHSYQ</sequence>
<keyword evidence="3" id="KW-1185">Reference proteome</keyword>
<name>A0A9K3NCS2_HELAN</name>
<dbReference type="AlphaFoldDB" id="A0A9K3NCS2"/>
<protein>
    <submittedName>
        <fullName evidence="2">Uncharacterized protein</fullName>
    </submittedName>
</protein>
<organism evidence="2 3">
    <name type="scientific">Helianthus annuus</name>
    <name type="common">Common sunflower</name>
    <dbReference type="NCBI Taxonomy" id="4232"/>
    <lineage>
        <taxon>Eukaryota</taxon>
        <taxon>Viridiplantae</taxon>
        <taxon>Streptophyta</taxon>
        <taxon>Embryophyta</taxon>
        <taxon>Tracheophyta</taxon>
        <taxon>Spermatophyta</taxon>
        <taxon>Magnoliopsida</taxon>
        <taxon>eudicotyledons</taxon>
        <taxon>Gunneridae</taxon>
        <taxon>Pentapetalae</taxon>
        <taxon>asterids</taxon>
        <taxon>campanulids</taxon>
        <taxon>Asterales</taxon>
        <taxon>Asteraceae</taxon>
        <taxon>Asteroideae</taxon>
        <taxon>Heliantheae alliance</taxon>
        <taxon>Heliantheae</taxon>
        <taxon>Helianthus</taxon>
    </lineage>
</organism>
<evidence type="ECO:0000256" key="1">
    <source>
        <dbReference type="SAM" id="MobiDB-lite"/>
    </source>
</evidence>
<accession>A0A9K3NCS2</accession>
<feature type="compositionally biased region" description="Low complexity" evidence="1">
    <location>
        <begin position="71"/>
        <end position="105"/>
    </location>
</feature>
<evidence type="ECO:0000313" key="3">
    <source>
        <dbReference type="Proteomes" id="UP000215914"/>
    </source>
</evidence>
<gene>
    <name evidence="2" type="ORF">HanXRQr2_Chr08g0340211</name>
</gene>
<comment type="caution">
    <text evidence="2">The sequence shown here is derived from an EMBL/GenBank/DDBJ whole genome shotgun (WGS) entry which is preliminary data.</text>
</comment>
<feature type="region of interest" description="Disordered" evidence="1">
    <location>
        <begin position="53"/>
        <end position="112"/>
    </location>
</feature>
<dbReference type="EMBL" id="MNCJ02000323">
    <property type="protein sequence ID" value="KAF5795486.1"/>
    <property type="molecule type" value="Genomic_DNA"/>
</dbReference>
<reference evidence="2" key="1">
    <citation type="journal article" date="2017" name="Nature">
        <title>The sunflower genome provides insights into oil metabolism, flowering and Asterid evolution.</title>
        <authorList>
            <person name="Badouin H."/>
            <person name="Gouzy J."/>
            <person name="Grassa C.J."/>
            <person name="Murat F."/>
            <person name="Staton S.E."/>
            <person name="Cottret L."/>
            <person name="Lelandais-Briere C."/>
            <person name="Owens G.L."/>
            <person name="Carrere S."/>
            <person name="Mayjonade B."/>
            <person name="Legrand L."/>
            <person name="Gill N."/>
            <person name="Kane N.C."/>
            <person name="Bowers J.E."/>
            <person name="Hubner S."/>
            <person name="Bellec A."/>
            <person name="Berard A."/>
            <person name="Berges H."/>
            <person name="Blanchet N."/>
            <person name="Boniface M.C."/>
            <person name="Brunel D."/>
            <person name="Catrice O."/>
            <person name="Chaidir N."/>
            <person name="Claudel C."/>
            <person name="Donnadieu C."/>
            <person name="Faraut T."/>
            <person name="Fievet G."/>
            <person name="Helmstetter N."/>
            <person name="King M."/>
            <person name="Knapp S.J."/>
            <person name="Lai Z."/>
            <person name="Le Paslier M.C."/>
            <person name="Lippi Y."/>
            <person name="Lorenzon L."/>
            <person name="Mandel J.R."/>
            <person name="Marage G."/>
            <person name="Marchand G."/>
            <person name="Marquand E."/>
            <person name="Bret-Mestries E."/>
            <person name="Morien E."/>
            <person name="Nambeesan S."/>
            <person name="Nguyen T."/>
            <person name="Pegot-Espagnet P."/>
            <person name="Pouilly N."/>
            <person name="Raftis F."/>
            <person name="Sallet E."/>
            <person name="Schiex T."/>
            <person name="Thomas J."/>
            <person name="Vandecasteele C."/>
            <person name="Vares D."/>
            <person name="Vear F."/>
            <person name="Vautrin S."/>
            <person name="Crespi M."/>
            <person name="Mangin B."/>
            <person name="Burke J.M."/>
            <person name="Salse J."/>
            <person name="Munos S."/>
            <person name="Vincourt P."/>
            <person name="Rieseberg L.H."/>
            <person name="Langlade N.B."/>
        </authorList>
    </citation>
    <scope>NUCLEOTIDE SEQUENCE</scope>
    <source>
        <tissue evidence="2">Leaves</tissue>
    </source>
</reference>
<evidence type="ECO:0000313" key="2">
    <source>
        <dbReference type="EMBL" id="KAF5795486.1"/>
    </source>
</evidence>
<dbReference type="Gramene" id="mRNA:HanXRQr2_Chr08g0340211">
    <property type="protein sequence ID" value="mRNA:HanXRQr2_Chr08g0340211"/>
    <property type="gene ID" value="HanXRQr2_Chr08g0340211"/>
</dbReference>
<feature type="compositionally biased region" description="Low complexity" evidence="1">
    <location>
        <begin position="53"/>
        <end position="63"/>
    </location>
</feature>
<dbReference type="Proteomes" id="UP000215914">
    <property type="component" value="Unassembled WGS sequence"/>
</dbReference>
<proteinExistence type="predicted"/>